<keyword evidence="1" id="KW-0812">Transmembrane</keyword>
<evidence type="ECO:0000313" key="2">
    <source>
        <dbReference type="EMBL" id="KKU56667.1"/>
    </source>
</evidence>
<dbReference type="AlphaFoldDB" id="A0A0G1RHY4"/>
<dbReference type="InterPro" id="IPR007211">
    <property type="entry name" value="DUF378"/>
</dbReference>
<dbReference type="PANTHER" id="PTHR37304:SF1">
    <property type="entry name" value="MEMBRANE PROTEIN"/>
    <property type="match status" value="1"/>
</dbReference>
<dbReference type="EMBL" id="LCNO01000033">
    <property type="protein sequence ID" value="KKU56667.1"/>
    <property type="molecule type" value="Genomic_DNA"/>
</dbReference>
<dbReference type="Pfam" id="PF04070">
    <property type="entry name" value="DUF378"/>
    <property type="match status" value="1"/>
</dbReference>
<organism evidence="2 3">
    <name type="scientific">Candidatus Amesbacteria bacterium GW2011_GWA2_47_11b</name>
    <dbReference type="NCBI Taxonomy" id="1618358"/>
    <lineage>
        <taxon>Bacteria</taxon>
        <taxon>Candidatus Amesiibacteriota</taxon>
    </lineage>
</organism>
<dbReference type="STRING" id="1618358.UX80_C0033G0005"/>
<keyword evidence="1" id="KW-1133">Transmembrane helix</keyword>
<proteinExistence type="predicted"/>
<feature type="transmembrane region" description="Helical" evidence="1">
    <location>
        <begin position="12"/>
        <end position="37"/>
    </location>
</feature>
<gene>
    <name evidence="2" type="ORF">UX80_C0033G0005</name>
</gene>
<evidence type="ECO:0000256" key="1">
    <source>
        <dbReference type="SAM" id="Phobius"/>
    </source>
</evidence>
<feature type="transmembrane region" description="Helical" evidence="1">
    <location>
        <begin position="43"/>
        <end position="60"/>
    </location>
</feature>
<reference evidence="2 3" key="1">
    <citation type="journal article" date="2015" name="Nature">
        <title>rRNA introns, odd ribosomes, and small enigmatic genomes across a large radiation of phyla.</title>
        <authorList>
            <person name="Brown C.T."/>
            <person name="Hug L.A."/>
            <person name="Thomas B.C."/>
            <person name="Sharon I."/>
            <person name="Castelle C.J."/>
            <person name="Singh A."/>
            <person name="Wilkins M.J."/>
            <person name="Williams K.H."/>
            <person name="Banfield J.F."/>
        </authorList>
    </citation>
    <scope>NUCLEOTIDE SEQUENCE [LARGE SCALE GENOMIC DNA]</scope>
</reference>
<evidence type="ECO:0000313" key="3">
    <source>
        <dbReference type="Proteomes" id="UP000034307"/>
    </source>
</evidence>
<dbReference type="PANTHER" id="PTHR37304">
    <property type="entry name" value="MEMBRANE PROTEIN-RELATED"/>
    <property type="match status" value="1"/>
</dbReference>
<accession>A0A0G1RHY4</accession>
<evidence type="ECO:0008006" key="4">
    <source>
        <dbReference type="Google" id="ProtNLM"/>
    </source>
</evidence>
<dbReference type="Proteomes" id="UP000034307">
    <property type="component" value="Unassembled WGS sequence"/>
</dbReference>
<keyword evidence="1" id="KW-0472">Membrane</keyword>
<comment type="caution">
    <text evidence="2">The sequence shown here is derived from an EMBL/GenBank/DDBJ whole genome shotgun (WGS) entry which is preliminary data.</text>
</comment>
<name>A0A0G1RHY4_9BACT</name>
<sequence>MKALKTLSKWLVVIGAVNWGLVAVLDYNLVTTLFGLWPAVETWVYVLVGLAGLWGAYAMLTNSKKKK</sequence>
<protein>
    <recommendedName>
        <fullName evidence="4">DUF378 domain-containing protein</fullName>
    </recommendedName>
</protein>